<keyword evidence="3" id="KW-0064">Aspartyl protease</keyword>
<dbReference type="Gene3D" id="2.40.70.10">
    <property type="entry name" value="Acid Proteases"/>
    <property type="match status" value="2"/>
</dbReference>
<dbReference type="Proteomes" id="UP000039324">
    <property type="component" value="Unassembled WGS sequence"/>
</dbReference>
<dbReference type="GO" id="GO:0006508">
    <property type="term" value="P:proteolysis"/>
    <property type="evidence" value="ECO:0007669"/>
    <property type="project" value="UniProtKB-KW"/>
</dbReference>
<dbReference type="AlphaFoldDB" id="A0A0G4ITN1"/>
<dbReference type="PANTHER" id="PTHR47966">
    <property type="entry name" value="BETA-SITE APP-CLEAVING ENZYME, ISOFORM A-RELATED"/>
    <property type="match status" value="1"/>
</dbReference>
<protein>
    <recommendedName>
        <fullName evidence="5">Peptidase A1 domain-containing protein</fullName>
    </recommendedName>
</protein>
<keyword evidence="3" id="KW-0378">Hydrolase</keyword>
<dbReference type="InterPro" id="IPR033121">
    <property type="entry name" value="PEPTIDASE_A1"/>
</dbReference>
<keyword evidence="4" id="KW-0732">Signal</keyword>
<name>A0A0G4ITN1_PLABS</name>
<feature type="signal peptide" evidence="4">
    <location>
        <begin position="1"/>
        <end position="17"/>
    </location>
</feature>
<proteinExistence type="inferred from homology"/>
<feature type="chain" id="PRO_5005193089" description="Peptidase A1 domain-containing protein" evidence="4">
    <location>
        <begin position="18"/>
        <end position="322"/>
    </location>
</feature>
<evidence type="ECO:0000256" key="1">
    <source>
        <dbReference type="ARBA" id="ARBA00007447"/>
    </source>
</evidence>
<dbReference type="Pfam" id="PF00026">
    <property type="entry name" value="Asp"/>
    <property type="match status" value="1"/>
</dbReference>
<dbReference type="STRING" id="37360.A0A0G4ITN1"/>
<dbReference type="GO" id="GO:0004190">
    <property type="term" value="F:aspartic-type endopeptidase activity"/>
    <property type="evidence" value="ECO:0007669"/>
    <property type="project" value="UniProtKB-KW"/>
</dbReference>
<evidence type="ECO:0000256" key="2">
    <source>
        <dbReference type="ARBA" id="ARBA00022670"/>
    </source>
</evidence>
<dbReference type="SUPFAM" id="SSF50630">
    <property type="entry name" value="Acid proteases"/>
    <property type="match status" value="1"/>
</dbReference>
<dbReference type="CDD" id="cd05471">
    <property type="entry name" value="pepsin_like"/>
    <property type="match status" value="1"/>
</dbReference>
<feature type="domain" description="Peptidase A1" evidence="5">
    <location>
        <begin position="31"/>
        <end position="316"/>
    </location>
</feature>
<sequence>MWWRAIVALLAIGNAVGDQQVVPLVAVNDMFLAGMSIGTPAQSVLVELDTGSTHSWVPAVGVPSYNPTLSSSYAATGVPFDVHYADGTGSFGVTGDDVATLGDMANTTSARVRLGIVDRTSVRASDADGRMYGVMGLSPASPAAMTFLAATNGTMITFDVSKGVVMITGDATDRDMVWVPTIPSPTPSWEILTDSIQFGGTVHRAAHALIDTGCTWIRIPSRQARPIFRLLNADDNGFISNCQSRDSWPVLNVVVQGKIVAIGWRHWTMIEDNQQGCVVKFRAHDSHMWTLGVPFLSAARVTFRYLPAGNATVGITFHSVQS</sequence>
<reference evidence="6 7" key="1">
    <citation type="submission" date="2015-02" db="EMBL/GenBank/DDBJ databases">
        <authorList>
            <person name="Chooi Y.-H."/>
        </authorList>
    </citation>
    <scope>NUCLEOTIDE SEQUENCE [LARGE SCALE GENOMIC DNA]</scope>
    <source>
        <strain evidence="6">E3</strain>
    </source>
</reference>
<organism evidence="6 7">
    <name type="scientific">Plasmodiophora brassicae</name>
    <name type="common">Clubroot disease agent</name>
    <dbReference type="NCBI Taxonomy" id="37360"/>
    <lineage>
        <taxon>Eukaryota</taxon>
        <taxon>Sar</taxon>
        <taxon>Rhizaria</taxon>
        <taxon>Endomyxa</taxon>
        <taxon>Phytomyxea</taxon>
        <taxon>Plasmodiophorida</taxon>
        <taxon>Plasmodiophoridae</taxon>
        <taxon>Plasmodiophora</taxon>
    </lineage>
</organism>
<dbReference type="InterPro" id="IPR021109">
    <property type="entry name" value="Peptidase_aspartic_dom_sf"/>
</dbReference>
<dbReference type="InterPro" id="IPR001461">
    <property type="entry name" value="Aspartic_peptidase_A1"/>
</dbReference>
<evidence type="ECO:0000256" key="3">
    <source>
        <dbReference type="ARBA" id="ARBA00022750"/>
    </source>
</evidence>
<dbReference type="PANTHER" id="PTHR47966:SF51">
    <property type="entry name" value="BETA-SITE APP-CLEAVING ENZYME, ISOFORM A-RELATED"/>
    <property type="match status" value="1"/>
</dbReference>
<dbReference type="PRINTS" id="PR00792">
    <property type="entry name" value="PEPSIN"/>
</dbReference>
<evidence type="ECO:0000259" key="5">
    <source>
        <dbReference type="PROSITE" id="PS51767"/>
    </source>
</evidence>
<accession>A0A0G4ITN1</accession>
<dbReference type="EMBL" id="CDSF01000086">
    <property type="protein sequence ID" value="CEO98663.1"/>
    <property type="molecule type" value="Genomic_DNA"/>
</dbReference>
<dbReference type="InterPro" id="IPR034164">
    <property type="entry name" value="Pepsin-like_dom"/>
</dbReference>
<dbReference type="PROSITE" id="PS51767">
    <property type="entry name" value="PEPTIDASE_A1"/>
    <property type="match status" value="1"/>
</dbReference>
<gene>
    <name evidence="6" type="ORF">PBRA_006777</name>
</gene>
<evidence type="ECO:0000313" key="7">
    <source>
        <dbReference type="Proteomes" id="UP000039324"/>
    </source>
</evidence>
<keyword evidence="2" id="KW-0645">Protease</keyword>
<evidence type="ECO:0000256" key="4">
    <source>
        <dbReference type="SAM" id="SignalP"/>
    </source>
</evidence>
<comment type="similarity">
    <text evidence="1">Belongs to the peptidase A1 family.</text>
</comment>
<keyword evidence="7" id="KW-1185">Reference proteome</keyword>
<evidence type="ECO:0000313" key="6">
    <source>
        <dbReference type="EMBL" id="CEO98663.1"/>
    </source>
</evidence>
<dbReference type="OrthoDB" id="2747330at2759"/>